<evidence type="ECO:0000256" key="5">
    <source>
        <dbReference type="PIRSR" id="PIRSR600760-2"/>
    </source>
</evidence>
<evidence type="ECO:0000256" key="1">
    <source>
        <dbReference type="ARBA" id="ARBA00001946"/>
    </source>
</evidence>
<keyword evidence="2 5" id="KW-0479">Metal-binding</keyword>
<feature type="binding site" evidence="5">
    <location>
        <position position="51"/>
    </location>
    <ligand>
        <name>Mg(2+)</name>
        <dbReference type="ChEBI" id="CHEBI:18420"/>
        <label>1</label>
        <note>catalytic</note>
    </ligand>
</feature>
<evidence type="ECO:0000256" key="3">
    <source>
        <dbReference type="ARBA" id="ARBA00022801"/>
    </source>
</evidence>
<feature type="region of interest" description="Disordered" evidence="6">
    <location>
        <begin position="1"/>
        <end position="20"/>
    </location>
</feature>
<dbReference type="SUPFAM" id="SSF56655">
    <property type="entry name" value="Carbohydrate phosphatase"/>
    <property type="match status" value="1"/>
</dbReference>
<evidence type="ECO:0000256" key="6">
    <source>
        <dbReference type="SAM" id="MobiDB-lite"/>
    </source>
</evidence>
<dbReference type="InterPro" id="IPR000760">
    <property type="entry name" value="Inositol_monophosphatase-like"/>
</dbReference>
<keyword evidence="4 5" id="KW-0460">Magnesium</keyword>
<dbReference type="Gene3D" id="3.30.540.10">
    <property type="entry name" value="Fructose-1,6-Bisphosphatase, subunit A, domain 1"/>
    <property type="match status" value="1"/>
</dbReference>
<dbReference type="AlphaFoldDB" id="A0A0M0BUR2"/>
<evidence type="ECO:0000313" key="7">
    <source>
        <dbReference type="EMBL" id="KON32184.1"/>
    </source>
</evidence>
<dbReference type="PANTHER" id="PTHR20854">
    <property type="entry name" value="INOSITOL MONOPHOSPHATASE"/>
    <property type="match status" value="1"/>
</dbReference>
<feature type="binding site" evidence="5">
    <location>
        <position position="70"/>
    </location>
    <ligand>
        <name>Mg(2+)</name>
        <dbReference type="ChEBI" id="CHEBI:18420"/>
        <label>1</label>
        <note>catalytic</note>
    </ligand>
</feature>
<accession>A0A0M0BUR2</accession>
<evidence type="ECO:0000256" key="2">
    <source>
        <dbReference type="ARBA" id="ARBA00022723"/>
    </source>
</evidence>
<dbReference type="PANTHER" id="PTHR20854:SF4">
    <property type="entry name" value="INOSITOL-1-MONOPHOSPHATASE-RELATED"/>
    <property type="match status" value="1"/>
</dbReference>
<evidence type="ECO:0000256" key="4">
    <source>
        <dbReference type="ARBA" id="ARBA00022842"/>
    </source>
</evidence>
<dbReference type="EMBL" id="LFWV01000009">
    <property type="protein sequence ID" value="KON32184.1"/>
    <property type="molecule type" value="Genomic_DNA"/>
</dbReference>
<feature type="binding site" evidence="5">
    <location>
        <position position="73"/>
    </location>
    <ligand>
        <name>Mg(2+)</name>
        <dbReference type="ChEBI" id="CHEBI:18420"/>
        <label>1</label>
        <note>catalytic</note>
    </ligand>
</feature>
<feature type="binding site" evidence="5">
    <location>
        <position position="72"/>
    </location>
    <ligand>
        <name>Mg(2+)</name>
        <dbReference type="ChEBI" id="CHEBI:18420"/>
        <label>1</label>
        <note>catalytic</note>
    </ligand>
</feature>
<dbReference type="GO" id="GO:0046872">
    <property type="term" value="F:metal ion binding"/>
    <property type="evidence" value="ECO:0007669"/>
    <property type="project" value="UniProtKB-KW"/>
</dbReference>
<dbReference type="PRINTS" id="PR00377">
    <property type="entry name" value="IMPHPHTASES"/>
</dbReference>
<comment type="caution">
    <text evidence="7">The sequence shown here is derived from an EMBL/GenBank/DDBJ whole genome shotgun (WGS) entry which is preliminary data.</text>
</comment>
<evidence type="ECO:0008006" key="9">
    <source>
        <dbReference type="Google" id="ProtNLM"/>
    </source>
</evidence>
<keyword evidence="3" id="KW-0378">Hydrolase</keyword>
<sequence>MDPYLENLNEPQPDLGKGAGGDLMKPVDLASEKAIIEVLRRFGVSFRLISEESGVKEYGETPVQCYVTVDPIDGTNNLIHRIPFYATSIAISFTPLLSTVFAALVTDLFHDATYTALSCKGAYCNGEKITPSACNSLEDAMVGLDLNSFKVEEIAPQLTALIHETKHIRHFGANALELCYVADGTTDAFIDIRGKLRTTDMAAAFLILKEAGGIITTPLGGNLNVKLGPQQTVKFVASGNTRLHKTILSLVKPQC</sequence>
<feature type="binding site" evidence="5">
    <location>
        <position position="200"/>
    </location>
    <ligand>
        <name>Mg(2+)</name>
        <dbReference type="ChEBI" id="CHEBI:18420"/>
        <label>1</label>
        <note>catalytic</note>
    </ligand>
</feature>
<proteinExistence type="predicted"/>
<evidence type="ECO:0000313" key="8">
    <source>
        <dbReference type="Proteomes" id="UP000054016"/>
    </source>
</evidence>
<dbReference type="Proteomes" id="UP000054016">
    <property type="component" value="Unassembled WGS sequence"/>
</dbReference>
<comment type="cofactor">
    <cofactor evidence="1 5">
        <name>Mg(2+)</name>
        <dbReference type="ChEBI" id="CHEBI:18420"/>
    </cofactor>
</comment>
<gene>
    <name evidence="7" type="ORF">AC478_00975</name>
</gene>
<protein>
    <recommendedName>
        <fullName evidence="9">Fructose-bisphosphatase</fullName>
    </recommendedName>
</protein>
<dbReference type="GO" id="GO:0008934">
    <property type="term" value="F:inositol monophosphate 1-phosphatase activity"/>
    <property type="evidence" value="ECO:0007669"/>
    <property type="project" value="TreeGrafter"/>
</dbReference>
<dbReference type="GO" id="GO:0007165">
    <property type="term" value="P:signal transduction"/>
    <property type="evidence" value="ECO:0007669"/>
    <property type="project" value="TreeGrafter"/>
</dbReference>
<reference evidence="8" key="1">
    <citation type="submission" date="2015-06" db="EMBL/GenBank/DDBJ databases">
        <title>New insights into the roles of widespread benthic archaea in carbon and nitrogen cycling.</title>
        <authorList>
            <person name="Lazar C.S."/>
            <person name="Baker B.J."/>
            <person name="Seitz K.W."/>
            <person name="Hyde A.S."/>
            <person name="Dick G.J."/>
            <person name="Hinrichs K.-U."/>
            <person name="Teske A.P."/>
        </authorList>
    </citation>
    <scope>NUCLEOTIDE SEQUENCE [LARGE SCALE GENOMIC DNA]</scope>
</reference>
<dbReference type="Gene3D" id="3.40.190.80">
    <property type="match status" value="1"/>
</dbReference>
<name>A0A0M0BUR2_9ARCH</name>
<organism evidence="7 8">
    <name type="scientific">miscellaneous Crenarchaeota group-1 archaeon SG8-32-3</name>
    <dbReference type="NCBI Taxonomy" id="1685125"/>
    <lineage>
        <taxon>Archaea</taxon>
        <taxon>Candidatus Bathyarchaeota</taxon>
        <taxon>MCG-1</taxon>
    </lineage>
</organism>
<dbReference type="GO" id="GO:0006020">
    <property type="term" value="P:inositol metabolic process"/>
    <property type="evidence" value="ECO:0007669"/>
    <property type="project" value="TreeGrafter"/>
</dbReference>
<dbReference type="Pfam" id="PF00459">
    <property type="entry name" value="Inositol_P"/>
    <property type="match status" value="1"/>
</dbReference>
<dbReference type="FunFam" id="3.40.190.80:FF:000020">
    <property type="entry name" value="Fructose-1,6-bisphosphatase/inositol-1-monophosphatase"/>
    <property type="match status" value="1"/>
</dbReference>